<dbReference type="InterPro" id="IPR000531">
    <property type="entry name" value="Beta-barrel_TonB"/>
</dbReference>
<organism evidence="13 14">
    <name type="scientific">Parapedobacter pyrenivorans</name>
    <dbReference type="NCBI Taxonomy" id="1305674"/>
    <lineage>
        <taxon>Bacteria</taxon>
        <taxon>Pseudomonadati</taxon>
        <taxon>Bacteroidota</taxon>
        <taxon>Sphingobacteriia</taxon>
        <taxon>Sphingobacteriales</taxon>
        <taxon>Sphingobacteriaceae</taxon>
        <taxon>Parapedobacter</taxon>
    </lineage>
</organism>
<dbReference type="InterPro" id="IPR039426">
    <property type="entry name" value="TonB-dep_rcpt-like"/>
</dbReference>
<dbReference type="Pfam" id="PF00593">
    <property type="entry name" value="TonB_dep_Rec_b-barrel"/>
    <property type="match status" value="1"/>
</dbReference>
<dbReference type="NCBIfam" id="TIGR04057">
    <property type="entry name" value="SusC_RagA_signa"/>
    <property type="match status" value="1"/>
</dbReference>
<keyword evidence="6 8" id="KW-0472">Membrane</keyword>
<dbReference type="SUPFAM" id="SSF49464">
    <property type="entry name" value="Carboxypeptidase regulatory domain-like"/>
    <property type="match status" value="1"/>
</dbReference>
<sequence>MRKAHYFLLLANLTAYSALALDDPIRTSRADNQVVKIENGSQQTVSGTVRDDTGTALEGVSVTVKRTGSGVATDAAGKFALEGVEPTDALVFRSIGYQDLEVEVAGKTTVDAVMEADVAGLDEVVVVGYGTQRKSSVTAAISKVENKNLDQIPVGRPELALVGRLAGVNISNTRSNPGSAPTIRVRGSGSISASNDPLVVIDGFPGGSMSSVNMNDVASIEVLKDASSAAIYGSRGSGGVIIITTKKGTVGKPQLQLNAYAGVAEALGHDDWISGDEFHDYVARYMNREYAWQGGDVSIPLWGDDRRPPNFRVNPVIREGNYIWEDILLRPAPMQNYSLSVRGGTDNVTYYVSGTYRDEQGTLLTTGYKTYAFRANVDAKLAPGINVGIMVSPNWADRRTSPVTMEAIVKTSPFVSPEPYPDGTYPRPLDYWGNSVSGQTSPLATLYGTFNTSSSMNNVGEMYAEAQLGKGLSIRSSFGANITYGIAENFQSASATSNGLNSGSARDTRSLNLLNENVLRYTNDFGGDHDFNAILGASFQKATSRTALQTAVAGSFNNETIRTLNNAIIDPSRSYTTKSRWGLISYFGRVNYAYKGKYLVSASFRTDGSSRFGPDNRWGNFPSASIAWRVSQEDFMQGNTVISELKPRVSYGVVGNFNIGDFSYLGTIDDVYYSPDDALTKGWAQNAIGNGGLQWERTESYNIGLDLGLFNNRLTMAADYYQKKTTNLLYDVSVPAISGFPAALVNVGDVRNTGFEVELNSQNLTGVFKWSTAFNFSRNKNEVVDLGGVDEVINTHTRGMAWILRKGEPMFSFYGYKLAGVLVDENDVANSPIMDGSKPGNTKYADVSGPDGVPDGKITPDDRVILGSYLPTMTFGMVNDFSWKNFDLSIAMQSSVGAKVYNLENLYYQGATVSAIRRSLVENQWWSTAEPGNGKEPATALSQLAWVSNSDYYLEDASFLAIRNLNLGYTVPQSFSERYKINSFRLFASISNLLMITKKGFHGYNPEGFTSGEIDGIKSMPGFNNGSEPINRVYTFGVNVIF</sequence>
<evidence type="ECO:0000256" key="8">
    <source>
        <dbReference type="PROSITE-ProRule" id="PRU01360"/>
    </source>
</evidence>
<comment type="subcellular location">
    <subcellularLocation>
        <location evidence="1 8">Cell outer membrane</location>
        <topology evidence="1 8">Multi-pass membrane protein</topology>
    </subcellularLocation>
</comment>
<evidence type="ECO:0000256" key="10">
    <source>
        <dbReference type="SAM" id="SignalP"/>
    </source>
</evidence>
<dbReference type="AlphaFoldDB" id="A0A917I182"/>
<dbReference type="Proteomes" id="UP000660862">
    <property type="component" value="Unassembled WGS sequence"/>
</dbReference>
<feature type="domain" description="TonB-dependent receptor-like beta-barrel" evidence="11">
    <location>
        <begin position="428"/>
        <end position="782"/>
    </location>
</feature>
<keyword evidence="4 8" id="KW-0812">Transmembrane</keyword>
<keyword evidence="2 8" id="KW-0813">Transport</keyword>
<keyword evidence="14" id="KW-1185">Reference proteome</keyword>
<keyword evidence="3 8" id="KW-1134">Transmembrane beta strand</keyword>
<name>A0A917I182_9SPHI</name>
<dbReference type="InterPro" id="IPR023997">
    <property type="entry name" value="TonB-dep_OMP_SusC/RagA_CS"/>
</dbReference>
<feature type="signal peptide" evidence="10">
    <location>
        <begin position="1"/>
        <end position="20"/>
    </location>
</feature>
<evidence type="ECO:0000256" key="6">
    <source>
        <dbReference type="ARBA" id="ARBA00023136"/>
    </source>
</evidence>
<feature type="chain" id="PRO_5037457604" evidence="10">
    <location>
        <begin position="21"/>
        <end position="1042"/>
    </location>
</feature>
<evidence type="ECO:0000313" key="14">
    <source>
        <dbReference type="Proteomes" id="UP000660862"/>
    </source>
</evidence>
<evidence type="ECO:0000256" key="1">
    <source>
        <dbReference type="ARBA" id="ARBA00004571"/>
    </source>
</evidence>
<dbReference type="InterPro" id="IPR023996">
    <property type="entry name" value="TonB-dep_OMP_SusC/RagA"/>
</dbReference>
<dbReference type="GO" id="GO:0009279">
    <property type="term" value="C:cell outer membrane"/>
    <property type="evidence" value="ECO:0007669"/>
    <property type="project" value="UniProtKB-SubCell"/>
</dbReference>
<dbReference type="RefSeq" id="WP_188508299.1">
    <property type="nucleotide sequence ID" value="NZ_BMER01000006.1"/>
</dbReference>
<dbReference type="SUPFAM" id="SSF56935">
    <property type="entry name" value="Porins"/>
    <property type="match status" value="1"/>
</dbReference>
<keyword evidence="7 8" id="KW-0998">Cell outer membrane</keyword>
<dbReference type="EMBL" id="BMER01000006">
    <property type="protein sequence ID" value="GGH03263.1"/>
    <property type="molecule type" value="Genomic_DNA"/>
</dbReference>
<evidence type="ECO:0000256" key="7">
    <source>
        <dbReference type="ARBA" id="ARBA00023237"/>
    </source>
</evidence>
<evidence type="ECO:0000256" key="5">
    <source>
        <dbReference type="ARBA" id="ARBA00023077"/>
    </source>
</evidence>
<keyword evidence="5 9" id="KW-0798">TonB box</keyword>
<dbReference type="InterPro" id="IPR037066">
    <property type="entry name" value="Plug_dom_sf"/>
</dbReference>
<keyword evidence="10" id="KW-0732">Signal</keyword>
<dbReference type="InterPro" id="IPR008969">
    <property type="entry name" value="CarboxyPept-like_regulatory"/>
</dbReference>
<dbReference type="Gene3D" id="2.170.130.10">
    <property type="entry name" value="TonB-dependent receptor, plug domain"/>
    <property type="match status" value="1"/>
</dbReference>
<evidence type="ECO:0000256" key="9">
    <source>
        <dbReference type="RuleBase" id="RU003357"/>
    </source>
</evidence>
<dbReference type="InterPro" id="IPR036942">
    <property type="entry name" value="Beta-barrel_TonB_sf"/>
</dbReference>
<dbReference type="Gene3D" id="2.60.40.1120">
    <property type="entry name" value="Carboxypeptidase-like, regulatory domain"/>
    <property type="match status" value="1"/>
</dbReference>
<evidence type="ECO:0000313" key="13">
    <source>
        <dbReference type="EMBL" id="GGH03263.1"/>
    </source>
</evidence>
<accession>A0A917I182</accession>
<protein>
    <submittedName>
        <fullName evidence="13">SusC/RagA family TonB-linked outer membrane protein</fullName>
    </submittedName>
</protein>
<feature type="domain" description="TonB-dependent receptor plug" evidence="12">
    <location>
        <begin position="134"/>
        <end position="240"/>
    </location>
</feature>
<dbReference type="InterPro" id="IPR012910">
    <property type="entry name" value="Plug_dom"/>
</dbReference>
<dbReference type="Pfam" id="PF13715">
    <property type="entry name" value="CarbopepD_reg_2"/>
    <property type="match status" value="1"/>
</dbReference>
<dbReference type="PROSITE" id="PS52016">
    <property type="entry name" value="TONB_DEPENDENT_REC_3"/>
    <property type="match status" value="1"/>
</dbReference>
<reference evidence="13" key="1">
    <citation type="journal article" date="2014" name="Int. J. Syst. Evol. Microbiol.">
        <title>Complete genome sequence of Corynebacterium casei LMG S-19264T (=DSM 44701T), isolated from a smear-ripened cheese.</title>
        <authorList>
            <consortium name="US DOE Joint Genome Institute (JGI-PGF)"/>
            <person name="Walter F."/>
            <person name="Albersmeier A."/>
            <person name="Kalinowski J."/>
            <person name="Ruckert C."/>
        </authorList>
    </citation>
    <scope>NUCLEOTIDE SEQUENCE</scope>
    <source>
        <strain evidence="13">CGMCC 1.12195</strain>
    </source>
</reference>
<evidence type="ECO:0000259" key="12">
    <source>
        <dbReference type="Pfam" id="PF07715"/>
    </source>
</evidence>
<dbReference type="NCBIfam" id="TIGR04056">
    <property type="entry name" value="OMP_RagA_SusC"/>
    <property type="match status" value="1"/>
</dbReference>
<comment type="caution">
    <text evidence="13">The sequence shown here is derived from an EMBL/GenBank/DDBJ whole genome shotgun (WGS) entry which is preliminary data.</text>
</comment>
<gene>
    <name evidence="13" type="ORF">GCM10007415_44270</name>
</gene>
<reference evidence="13" key="2">
    <citation type="submission" date="2020-09" db="EMBL/GenBank/DDBJ databases">
        <authorList>
            <person name="Sun Q."/>
            <person name="Zhou Y."/>
        </authorList>
    </citation>
    <scope>NUCLEOTIDE SEQUENCE</scope>
    <source>
        <strain evidence="13">CGMCC 1.12195</strain>
    </source>
</reference>
<evidence type="ECO:0000256" key="4">
    <source>
        <dbReference type="ARBA" id="ARBA00022692"/>
    </source>
</evidence>
<dbReference type="Pfam" id="PF07715">
    <property type="entry name" value="Plug"/>
    <property type="match status" value="1"/>
</dbReference>
<evidence type="ECO:0000259" key="11">
    <source>
        <dbReference type="Pfam" id="PF00593"/>
    </source>
</evidence>
<proteinExistence type="inferred from homology"/>
<evidence type="ECO:0000256" key="3">
    <source>
        <dbReference type="ARBA" id="ARBA00022452"/>
    </source>
</evidence>
<dbReference type="Gene3D" id="2.40.170.20">
    <property type="entry name" value="TonB-dependent receptor, beta-barrel domain"/>
    <property type="match status" value="1"/>
</dbReference>
<comment type="similarity">
    <text evidence="8 9">Belongs to the TonB-dependent receptor family.</text>
</comment>
<evidence type="ECO:0000256" key="2">
    <source>
        <dbReference type="ARBA" id="ARBA00022448"/>
    </source>
</evidence>